<dbReference type="Pfam" id="PF13400">
    <property type="entry name" value="Tad"/>
    <property type="match status" value="1"/>
</dbReference>
<name>A0AAU7X955_9HYPH</name>
<evidence type="ECO:0000313" key="2">
    <source>
        <dbReference type="EMBL" id="XBY43613.1"/>
    </source>
</evidence>
<accession>A0AAU7X955</accession>
<feature type="domain" description="Putative Flp pilus-assembly TadG-like N-terminal" evidence="1">
    <location>
        <begin position="15"/>
        <end position="61"/>
    </location>
</feature>
<sequence>MPLVKLRSFFAARAGSTAVWFALAVPLLAGATGVAVNYAWLTAQRGSLQSIADNASTNAARELTFARPDPNRVAALAVDYARKLLQDKAPTAVPTAQVIDNNTAVTVQISYQAPLPVPINGQTADIGATATARVTGSAPICVVVLEDKAGNALYMQKYARMTGEGCAIYSDSRSPTGIKGQDASKLTAALICSAGGYSGSGNFNPTPVTDCPPINDPLAARQAPADAPCTFNTKTLDTGGVLPLSPGVYCGGLTITKNTTASLSPGVYVIKDGPLKVSGGGTLQGNNVGFYLKGNASVIDFSTDSTISLTAPKDGLLSGILFFEDRAAQAQREHKILSDNARTLLGTIYLPQGTLLVDANKPVSDKSAYTIIVARRMKLDDGPNLYLNTGYDKTDIPVPQGVGPYGSSIYLTR</sequence>
<proteinExistence type="predicted"/>
<dbReference type="InterPro" id="IPR028087">
    <property type="entry name" value="Tad_N"/>
</dbReference>
<dbReference type="RefSeq" id="WP_407048713.1">
    <property type="nucleotide sequence ID" value="NZ_CP158568.1"/>
</dbReference>
<dbReference type="EMBL" id="CP158568">
    <property type="protein sequence ID" value="XBY43613.1"/>
    <property type="molecule type" value="Genomic_DNA"/>
</dbReference>
<reference evidence="2" key="1">
    <citation type="submission" date="2024-06" db="EMBL/GenBank/DDBJ databases">
        <title>Methylostella associata gen. nov., sp. nov., a novel Ancalomicrobiaceae-affiliated facultatively methylotrophic bacteria that feed on methanotrophs of the genus Methylococcus.</title>
        <authorList>
            <person name="Saltykova V."/>
            <person name="Danilova O.V."/>
            <person name="Oshkin I.Y."/>
            <person name="Belova S.E."/>
            <person name="Pimenov N.V."/>
            <person name="Dedysh S.N."/>
        </authorList>
    </citation>
    <scope>NUCLEOTIDE SEQUENCE</scope>
    <source>
        <strain evidence="2">S20</strain>
    </source>
</reference>
<dbReference type="AlphaFoldDB" id="A0AAU7X955"/>
<protein>
    <submittedName>
        <fullName evidence="2">TadE/TadG family type IV pilus assembly protein</fullName>
    </submittedName>
</protein>
<evidence type="ECO:0000259" key="1">
    <source>
        <dbReference type="Pfam" id="PF13400"/>
    </source>
</evidence>
<dbReference type="KEGG" id="mflg:ABS361_16225"/>
<gene>
    <name evidence="2" type="ORF">ABS361_16225</name>
</gene>
<organism evidence="2">
    <name type="scientific">Methyloraptor flagellatus</name>
    <dbReference type="NCBI Taxonomy" id="3162530"/>
    <lineage>
        <taxon>Bacteria</taxon>
        <taxon>Pseudomonadati</taxon>
        <taxon>Pseudomonadota</taxon>
        <taxon>Alphaproteobacteria</taxon>
        <taxon>Hyphomicrobiales</taxon>
        <taxon>Ancalomicrobiaceae</taxon>
        <taxon>Methyloraptor</taxon>
    </lineage>
</organism>